<name>A0A0E9RC16_ANGAN</name>
<evidence type="ECO:0000313" key="1">
    <source>
        <dbReference type="EMBL" id="JAH26691.1"/>
    </source>
</evidence>
<reference evidence="1" key="2">
    <citation type="journal article" date="2015" name="Fish Shellfish Immunol.">
        <title>Early steps in the European eel (Anguilla anguilla)-Vibrio vulnificus interaction in the gills: Role of the RtxA13 toxin.</title>
        <authorList>
            <person name="Callol A."/>
            <person name="Pajuelo D."/>
            <person name="Ebbesson L."/>
            <person name="Teles M."/>
            <person name="MacKenzie S."/>
            <person name="Amaro C."/>
        </authorList>
    </citation>
    <scope>NUCLEOTIDE SEQUENCE</scope>
</reference>
<protein>
    <submittedName>
        <fullName evidence="1">Uncharacterized protein</fullName>
    </submittedName>
</protein>
<dbReference type="AlphaFoldDB" id="A0A0E9RC16"/>
<proteinExistence type="predicted"/>
<dbReference type="EMBL" id="GBXM01081886">
    <property type="protein sequence ID" value="JAH26691.1"/>
    <property type="molecule type" value="Transcribed_RNA"/>
</dbReference>
<reference evidence="1" key="1">
    <citation type="submission" date="2014-11" db="EMBL/GenBank/DDBJ databases">
        <authorList>
            <person name="Amaro Gonzalez C."/>
        </authorList>
    </citation>
    <scope>NUCLEOTIDE SEQUENCE</scope>
</reference>
<accession>A0A0E9RC16</accession>
<organism evidence="1">
    <name type="scientific">Anguilla anguilla</name>
    <name type="common">European freshwater eel</name>
    <name type="synonym">Muraena anguilla</name>
    <dbReference type="NCBI Taxonomy" id="7936"/>
    <lineage>
        <taxon>Eukaryota</taxon>
        <taxon>Metazoa</taxon>
        <taxon>Chordata</taxon>
        <taxon>Craniata</taxon>
        <taxon>Vertebrata</taxon>
        <taxon>Euteleostomi</taxon>
        <taxon>Actinopterygii</taxon>
        <taxon>Neopterygii</taxon>
        <taxon>Teleostei</taxon>
        <taxon>Anguilliformes</taxon>
        <taxon>Anguillidae</taxon>
        <taxon>Anguilla</taxon>
    </lineage>
</organism>
<sequence length="28" mass="3194">MKDSAVCGLLMKECSVRFINERVQCAVY</sequence>